<keyword evidence="8" id="KW-1185">Reference proteome</keyword>
<organism evidence="7 8">
    <name type="scientific">Ceratobasidium theobromae</name>
    <dbReference type="NCBI Taxonomy" id="1582974"/>
    <lineage>
        <taxon>Eukaryota</taxon>
        <taxon>Fungi</taxon>
        <taxon>Dikarya</taxon>
        <taxon>Basidiomycota</taxon>
        <taxon>Agaricomycotina</taxon>
        <taxon>Agaricomycetes</taxon>
        <taxon>Cantharellales</taxon>
        <taxon>Ceratobasidiaceae</taxon>
        <taxon>Ceratobasidium</taxon>
    </lineage>
</organism>
<keyword evidence="2 4" id="KW-0732">Signal</keyword>
<dbReference type="InterPro" id="IPR003159">
    <property type="entry name" value="Lyase_8_central_dom"/>
</dbReference>
<dbReference type="Pfam" id="PF08124">
    <property type="entry name" value="Lyase_8_N"/>
    <property type="match status" value="1"/>
</dbReference>
<dbReference type="InterPro" id="IPR011013">
    <property type="entry name" value="Gal_mutarotase_sf_dom"/>
</dbReference>
<dbReference type="PANTHER" id="PTHR38481:SF1">
    <property type="entry name" value="HYALURONATE LYASE"/>
    <property type="match status" value="1"/>
</dbReference>
<evidence type="ECO:0000256" key="1">
    <source>
        <dbReference type="ARBA" id="ARBA00006699"/>
    </source>
</evidence>
<evidence type="ECO:0000256" key="4">
    <source>
        <dbReference type="SAM" id="SignalP"/>
    </source>
</evidence>
<dbReference type="GO" id="GO:0016837">
    <property type="term" value="F:carbon-oxygen lyase activity, acting on polysaccharides"/>
    <property type="evidence" value="ECO:0007669"/>
    <property type="project" value="UniProtKB-ARBA"/>
</dbReference>
<name>A0A5N5Q9T6_9AGAM</name>
<comment type="similarity">
    <text evidence="1">Belongs to the polysaccharide lyase 8 family.</text>
</comment>
<dbReference type="Gene3D" id="1.50.10.100">
    <property type="entry name" value="Chondroitin AC/alginate lyase"/>
    <property type="match status" value="1"/>
</dbReference>
<dbReference type="GO" id="GO:0005576">
    <property type="term" value="C:extracellular region"/>
    <property type="evidence" value="ECO:0007669"/>
    <property type="project" value="InterPro"/>
</dbReference>
<dbReference type="AlphaFoldDB" id="A0A5N5Q9T6"/>
<evidence type="ECO:0000259" key="5">
    <source>
        <dbReference type="Pfam" id="PF02278"/>
    </source>
</evidence>
<dbReference type="Proteomes" id="UP000383932">
    <property type="component" value="Unassembled WGS sequence"/>
</dbReference>
<dbReference type="InterPro" id="IPR014718">
    <property type="entry name" value="GH-type_carb-bd"/>
</dbReference>
<feature type="domain" description="Polysaccharide lyase 8 N-terminal alpha-helical" evidence="6">
    <location>
        <begin position="147"/>
        <end position="302"/>
    </location>
</feature>
<accession>A0A5N5Q9T6</accession>
<evidence type="ECO:0000256" key="3">
    <source>
        <dbReference type="ARBA" id="ARBA00023239"/>
    </source>
</evidence>
<gene>
    <name evidence="7" type="ORF">CTheo_8008</name>
</gene>
<protein>
    <recommendedName>
        <fullName evidence="9">Polysaccharide lyase family 8 protein</fullName>
    </recommendedName>
</protein>
<feature type="domain" description="Polysaccharide lyase family 8 central" evidence="5">
    <location>
        <begin position="383"/>
        <end position="635"/>
    </location>
</feature>
<sequence length="807" mass="87989">MLWSALLVATSLVSYAIADDLDTIYQRQVDFILRTTTPSASKIKGYVSSLRSDGSWSAINYGHGCDAQRSSWPAGGHWSRILDMAAAYRGAVPEYKDDSNLRSAIRNAMGYWFNNDYSTIGDGSCMDRDFLPNNNCPCGTPGFWGPNWYSNVIQVPTRSGKACTLLRSDLTDSELANCTLIASRAYAPFYRDPQPGYVSGANIIDMAVIGISAGLLENNAKGNASRIADAYGRVHGQVIIQDQDGVDGIKPDGSFQQHIGVLYDGNYGKDFSNSLLELELQARETQFQADKVVQDVFGHHLNGARWMTYTNVSTGIVHWDLTVIGRFITYPVSDDRASADLRMDLDQVSTLGHSWNQQDLIKFASELTGKGDNTANSGSLLGNRMFWNSDYMVHRTDTTITTVKMLSTRTKTSECINSENPYGFHLSDGVVYTYSTGAEYEDMFATMDWNIPPGITTEYGALRLDCSNAAQRGVDDYAGGVQAGDVGIAAMRYVNPSNQDSGFFKAWIFFPDNVQHVLVSNVRHSSDAVFSVLDQRIRSGDVYVNSQVVQGSGNISDAGRLWHAGTGYVFPPEQAHTTALSLSLETKTGDWRQISLSPAPPSTKDMFAAWIAHRSDGSGAGHNSGSGIEYSVFPATRSDAEFVQKSSRMKPRTLVSSRVVSAAMDARATILAAAFWTSDGGFVDAPEMGIRIEVDRGVVLILQFEDEYRSRGTVSIAEPSHATGRANVKISSIRKSSPAVVPGHVQVGTRRGHRIRDRERCVGRNCSDAPVRRAVGINAGPGDVVLGFDLPEGGMAGSTVTMQFERQ</sequence>
<dbReference type="InterPro" id="IPR012970">
    <property type="entry name" value="Lyase_8_alpha_N"/>
</dbReference>
<feature type="signal peptide" evidence="4">
    <location>
        <begin position="1"/>
        <end position="18"/>
    </location>
</feature>
<dbReference type="Gene3D" id="2.70.98.10">
    <property type="match status" value="1"/>
</dbReference>
<dbReference type="Pfam" id="PF02278">
    <property type="entry name" value="Lyase_8"/>
    <property type="match status" value="1"/>
</dbReference>
<dbReference type="OrthoDB" id="5980780at2759"/>
<evidence type="ECO:0000313" key="8">
    <source>
        <dbReference type="Proteomes" id="UP000383932"/>
    </source>
</evidence>
<evidence type="ECO:0000256" key="2">
    <source>
        <dbReference type="ARBA" id="ARBA00022729"/>
    </source>
</evidence>
<dbReference type="EMBL" id="SSOP01000424">
    <property type="protein sequence ID" value="KAB5588550.1"/>
    <property type="molecule type" value="Genomic_DNA"/>
</dbReference>
<keyword evidence="3" id="KW-0456">Lyase</keyword>
<dbReference type="GO" id="GO:0005975">
    <property type="term" value="P:carbohydrate metabolic process"/>
    <property type="evidence" value="ECO:0007669"/>
    <property type="project" value="InterPro"/>
</dbReference>
<dbReference type="PANTHER" id="PTHR38481">
    <property type="entry name" value="HYALURONATE LYASE"/>
    <property type="match status" value="1"/>
</dbReference>
<evidence type="ECO:0008006" key="9">
    <source>
        <dbReference type="Google" id="ProtNLM"/>
    </source>
</evidence>
<dbReference type="SUPFAM" id="SSF48230">
    <property type="entry name" value="Chondroitin AC/alginate lyase"/>
    <property type="match status" value="1"/>
</dbReference>
<reference evidence="7 8" key="1">
    <citation type="journal article" date="2019" name="Fungal Biol. Biotechnol.">
        <title>Draft genome sequence of fastidious pathogen Ceratobasidium theobromae, which causes vascular-streak dieback in Theobroma cacao.</title>
        <authorList>
            <person name="Ali S.S."/>
            <person name="Asman A."/>
            <person name="Shao J."/>
            <person name="Firmansyah A.P."/>
            <person name="Susilo A.W."/>
            <person name="Rosmana A."/>
            <person name="McMahon P."/>
            <person name="Junaid M."/>
            <person name="Guest D."/>
            <person name="Kheng T.Y."/>
            <person name="Meinhardt L.W."/>
            <person name="Bailey B.A."/>
        </authorList>
    </citation>
    <scope>NUCLEOTIDE SEQUENCE [LARGE SCALE GENOMIC DNA]</scope>
    <source>
        <strain evidence="7 8">CT2</strain>
    </source>
</reference>
<evidence type="ECO:0000259" key="6">
    <source>
        <dbReference type="Pfam" id="PF08124"/>
    </source>
</evidence>
<dbReference type="Gene3D" id="2.60.220.10">
    <property type="entry name" value="Polysaccharide lyase family 8-like, C-terminal"/>
    <property type="match status" value="1"/>
</dbReference>
<dbReference type="GO" id="GO:0030246">
    <property type="term" value="F:carbohydrate binding"/>
    <property type="evidence" value="ECO:0007669"/>
    <property type="project" value="InterPro"/>
</dbReference>
<proteinExistence type="inferred from homology"/>
<dbReference type="SUPFAM" id="SSF74650">
    <property type="entry name" value="Galactose mutarotase-like"/>
    <property type="match status" value="1"/>
</dbReference>
<dbReference type="InterPro" id="IPR011071">
    <property type="entry name" value="Lyase_8-like_C"/>
</dbReference>
<comment type="caution">
    <text evidence="7">The sequence shown here is derived from an EMBL/GenBank/DDBJ whole genome shotgun (WGS) entry which is preliminary data.</text>
</comment>
<evidence type="ECO:0000313" key="7">
    <source>
        <dbReference type="EMBL" id="KAB5588550.1"/>
    </source>
</evidence>
<dbReference type="InterPro" id="IPR038970">
    <property type="entry name" value="Lyase_8"/>
</dbReference>
<dbReference type="InterPro" id="IPR008929">
    <property type="entry name" value="Chondroitin_lyas"/>
</dbReference>
<feature type="chain" id="PRO_5024394642" description="Polysaccharide lyase family 8 protein" evidence="4">
    <location>
        <begin position="19"/>
        <end position="807"/>
    </location>
</feature>